<dbReference type="SUPFAM" id="SSF52540">
    <property type="entry name" value="P-loop containing nucleoside triphosphate hydrolases"/>
    <property type="match status" value="1"/>
</dbReference>
<keyword evidence="2" id="KW-0813">Transport</keyword>
<name>A0A382EUA9_9ZZZZ</name>
<dbReference type="EMBL" id="UINC01046040">
    <property type="protein sequence ID" value="SVB53543.1"/>
    <property type="molecule type" value="Genomic_DNA"/>
</dbReference>
<proteinExistence type="inferred from homology"/>
<dbReference type="AlphaFoldDB" id="A0A382EUA9"/>
<accession>A0A382EUA9</accession>
<keyword evidence="3" id="KW-0547">Nucleotide-binding</keyword>
<reference evidence="6" key="1">
    <citation type="submission" date="2018-05" db="EMBL/GenBank/DDBJ databases">
        <authorList>
            <person name="Lanie J.A."/>
            <person name="Ng W.-L."/>
            <person name="Kazmierczak K.M."/>
            <person name="Andrzejewski T.M."/>
            <person name="Davidsen T.M."/>
            <person name="Wayne K.J."/>
            <person name="Tettelin H."/>
            <person name="Glass J.I."/>
            <person name="Rusch D."/>
            <person name="Podicherti R."/>
            <person name="Tsui H.-C.T."/>
            <person name="Winkler M.E."/>
        </authorList>
    </citation>
    <scope>NUCLEOTIDE SEQUENCE</scope>
</reference>
<dbReference type="InterPro" id="IPR027417">
    <property type="entry name" value="P-loop_NTPase"/>
</dbReference>
<evidence type="ECO:0000256" key="2">
    <source>
        <dbReference type="ARBA" id="ARBA00022448"/>
    </source>
</evidence>
<dbReference type="PROSITE" id="PS00211">
    <property type="entry name" value="ABC_TRANSPORTER_1"/>
    <property type="match status" value="1"/>
</dbReference>
<protein>
    <recommendedName>
        <fullName evidence="5">ABC transporter domain-containing protein</fullName>
    </recommendedName>
</protein>
<feature type="domain" description="ABC transporter" evidence="5">
    <location>
        <begin position="2"/>
        <end position="250"/>
    </location>
</feature>
<evidence type="ECO:0000259" key="5">
    <source>
        <dbReference type="PROSITE" id="PS50893"/>
    </source>
</evidence>
<dbReference type="PANTHER" id="PTHR42711:SF5">
    <property type="entry name" value="ABC TRANSPORTER ATP-BINDING PROTEIN NATA"/>
    <property type="match status" value="1"/>
</dbReference>
<evidence type="ECO:0000313" key="6">
    <source>
        <dbReference type="EMBL" id="SVB53543.1"/>
    </source>
</evidence>
<dbReference type="InterPro" id="IPR017871">
    <property type="entry name" value="ABC_transporter-like_CS"/>
</dbReference>
<keyword evidence="4" id="KW-0067">ATP-binding</keyword>
<dbReference type="InterPro" id="IPR003439">
    <property type="entry name" value="ABC_transporter-like_ATP-bd"/>
</dbReference>
<evidence type="ECO:0000256" key="1">
    <source>
        <dbReference type="ARBA" id="ARBA00005417"/>
    </source>
</evidence>
<dbReference type="InterPro" id="IPR003593">
    <property type="entry name" value="AAA+_ATPase"/>
</dbReference>
<dbReference type="GO" id="GO:0005524">
    <property type="term" value="F:ATP binding"/>
    <property type="evidence" value="ECO:0007669"/>
    <property type="project" value="UniProtKB-KW"/>
</dbReference>
<dbReference type="GO" id="GO:0016887">
    <property type="term" value="F:ATP hydrolysis activity"/>
    <property type="evidence" value="ECO:0007669"/>
    <property type="project" value="InterPro"/>
</dbReference>
<dbReference type="Pfam" id="PF00005">
    <property type="entry name" value="ABC_tran"/>
    <property type="match status" value="1"/>
</dbReference>
<dbReference type="InterPro" id="IPR050763">
    <property type="entry name" value="ABC_transporter_ATP-binding"/>
</dbReference>
<comment type="similarity">
    <text evidence="1">Belongs to the ABC transporter superfamily.</text>
</comment>
<dbReference type="PANTHER" id="PTHR42711">
    <property type="entry name" value="ABC TRANSPORTER ATP-BINDING PROTEIN"/>
    <property type="match status" value="1"/>
</dbReference>
<gene>
    <name evidence="6" type="ORF">METZ01_LOCUS206397</name>
</gene>
<dbReference type="SMART" id="SM00382">
    <property type="entry name" value="AAA"/>
    <property type="match status" value="1"/>
</dbReference>
<evidence type="ECO:0000256" key="4">
    <source>
        <dbReference type="ARBA" id="ARBA00022840"/>
    </source>
</evidence>
<evidence type="ECO:0000256" key="3">
    <source>
        <dbReference type="ARBA" id="ARBA00022741"/>
    </source>
</evidence>
<sequence>MLQISSLTKVFRLARSKRARGERDPRERGRRFHAIDGIEFGVRRGQVLGLLGQNGAGKTTLLRILSTSLKPTSGVVLCDGEDLTKNPLEIRKRIGFVSGNTGLYGRLTAREMLHYYGKLHGMTAATLDERIGLLVGKLDMGRFLDQRNETLSSGMRQKVSIARALIHDPEILLFDELTTGLDVAAAESVLTVVAACKEEGRTVLFSTHHMDEVNQLCDSVVIIHEGKLCFEGCVDAMRSQTGESFLDKAFLKLTRPKKEVAIT</sequence>
<dbReference type="Gene3D" id="3.40.50.300">
    <property type="entry name" value="P-loop containing nucleotide triphosphate hydrolases"/>
    <property type="match status" value="1"/>
</dbReference>
<organism evidence="6">
    <name type="scientific">marine metagenome</name>
    <dbReference type="NCBI Taxonomy" id="408172"/>
    <lineage>
        <taxon>unclassified sequences</taxon>
        <taxon>metagenomes</taxon>
        <taxon>ecological metagenomes</taxon>
    </lineage>
</organism>
<dbReference type="PROSITE" id="PS50893">
    <property type="entry name" value="ABC_TRANSPORTER_2"/>
    <property type="match status" value="1"/>
</dbReference>